<dbReference type="RefSeq" id="WP_015244332.1">
    <property type="nucleotide sequence ID" value="NC_019892.1"/>
</dbReference>
<dbReference type="Gene3D" id="2.60.40.2480">
    <property type="entry name" value="Periplasmic metal-binding protein Tp34-type"/>
    <property type="match status" value="1"/>
</dbReference>
<dbReference type="InterPro" id="IPR038482">
    <property type="entry name" value="Tp34-type_sf"/>
</dbReference>
<evidence type="ECO:0000256" key="3">
    <source>
        <dbReference type="SAM" id="MobiDB-lite"/>
    </source>
</evidence>
<evidence type="ECO:0000256" key="2">
    <source>
        <dbReference type="ARBA" id="ARBA00022729"/>
    </source>
</evidence>
<feature type="region of interest" description="Disordered" evidence="3">
    <location>
        <begin position="32"/>
        <end position="56"/>
    </location>
</feature>
<keyword evidence="6" id="KW-1185">Reference proteome</keyword>
<organism evidence="5 6">
    <name type="scientific">Singulisphaera acidiphila (strain ATCC BAA-1392 / DSM 18658 / VKM B-2454 / MOB10)</name>
    <dbReference type="NCBI Taxonomy" id="886293"/>
    <lineage>
        <taxon>Bacteria</taxon>
        <taxon>Pseudomonadati</taxon>
        <taxon>Planctomycetota</taxon>
        <taxon>Planctomycetia</taxon>
        <taxon>Isosphaerales</taxon>
        <taxon>Isosphaeraceae</taxon>
        <taxon>Singulisphaera</taxon>
    </lineage>
</organism>
<dbReference type="HOGENOM" id="CLU_100963_0_0_0"/>
<evidence type="ECO:0000313" key="6">
    <source>
        <dbReference type="Proteomes" id="UP000010798"/>
    </source>
</evidence>
<dbReference type="Pfam" id="PF10634">
    <property type="entry name" value="Iron_transport"/>
    <property type="match status" value="1"/>
</dbReference>
<evidence type="ECO:0000313" key="5">
    <source>
        <dbReference type="EMBL" id="AGA25152.1"/>
    </source>
</evidence>
<feature type="transmembrane region" description="Helical" evidence="4">
    <location>
        <begin position="6"/>
        <end position="26"/>
    </location>
</feature>
<proteinExistence type="inferred from homology"/>
<accession>L0D7D0</accession>
<name>L0D7D0_SINAD</name>
<evidence type="ECO:0000256" key="1">
    <source>
        <dbReference type="ARBA" id="ARBA00010013"/>
    </source>
</evidence>
<feature type="compositionally biased region" description="Low complexity" evidence="3">
    <location>
        <begin position="32"/>
        <end position="54"/>
    </location>
</feature>
<keyword evidence="4" id="KW-0812">Transmembrane</keyword>
<gene>
    <name evidence="5" type="ordered locus">Sinac_0742</name>
</gene>
<dbReference type="InterPro" id="IPR018470">
    <property type="entry name" value="Metal-bd_Tp34-typ"/>
</dbReference>
<keyword evidence="2" id="KW-0732">Signal</keyword>
<reference evidence="5 6" key="1">
    <citation type="submission" date="2012-02" db="EMBL/GenBank/DDBJ databases">
        <title>Complete sequence of chromosome of Singulisphaera acidiphila DSM 18658.</title>
        <authorList>
            <consortium name="US DOE Joint Genome Institute (JGI-PGF)"/>
            <person name="Lucas S."/>
            <person name="Copeland A."/>
            <person name="Lapidus A."/>
            <person name="Glavina del Rio T."/>
            <person name="Dalin E."/>
            <person name="Tice H."/>
            <person name="Bruce D."/>
            <person name="Goodwin L."/>
            <person name="Pitluck S."/>
            <person name="Peters L."/>
            <person name="Ovchinnikova G."/>
            <person name="Chertkov O."/>
            <person name="Kyrpides N."/>
            <person name="Mavromatis K."/>
            <person name="Ivanova N."/>
            <person name="Brettin T."/>
            <person name="Detter J.C."/>
            <person name="Han C."/>
            <person name="Larimer F."/>
            <person name="Land M."/>
            <person name="Hauser L."/>
            <person name="Markowitz V."/>
            <person name="Cheng J.-F."/>
            <person name="Hugenholtz P."/>
            <person name="Woyke T."/>
            <person name="Wu D."/>
            <person name="Tindall B."/>
            <person name="Pomrenke H."/>
            <person name="Brambilla E."/>
            <person name="Klenk H.-P."/>
            <person name="Eisen J.A."/>
        </authorList>
    </citation>
    <scope>NUCLEOTIDE SEQUENCE [LARGE SCALE GENOMIC DNA]</scope>
    <source>
        <strain evidence="6">ATCC BAA-1392 / DSM 18658 / VKM B-2454 / MOB10</strain>
    </source>
</reference>
<dbReference type="OrthoDB" id="1495621at2"/>
<dbReference type="eggNOG" id="COG3470">
    <property type="taxonomic scope" value="Bacteria"/>
</dbReference>
<keyword evidence="4" id="KW-1133">Transmembrane helix</keyword>
<dbReference type="STRING" id="886293.Sinac_0742"/>
<protein>
    <submittedName>
        <fullName evidence="5">Uncharacterized protein probably involved in high-affinity Fe2+ transport</fullName>
    </submittedName>
</protein>
<comment type="similarity">
    <text evidence="1">Belongs to the UPF0423 family.</text>
</comment>
<dbReference type="EMBL" id="CP003364">
    <property type="protein sequence ID" value="AGA25152.1"/>
    <property type="molecule type" value="Genomic_DNA"/>
</dbReference>
<sequence>MLKRWAGPLVTALILGGVVLVVVFNLDLKGVSTPKSDSSASSAASPADPVPGSAKPVGFREYPIGEPIEKNEMRVAAVWLPSIQMDGMVDPSGAEMIHLEADIHATEGNRNGFAKDEFVPYMKISYKVLPAKGGEPVHQGDLMPMVASDGLHYGASLIMPKPGEYKLVFEINPPSSGGLGRHSDAATGVAAWWQPFQASFDWDYEGLPQANSKADATAPKTEG</sequence>
<keyword evidence="4" id="KW-0472">Membrane</keyword>
<dbReference type="Proteomes" id="UP000010798">
    <property type="component" value="Chromosome"/>
</dbReference>
<dbReference type="KEGG" id="saci:Sinac_0742"/>
<evidence type="ECO:0000256" key="4">
    <source>
        <dbReference type="SAM" id="Phobius"/>
    </source>
</evidence>
<dbReference type="AlphaFoldDB" id="L0D7D0"/>